<reference evidence="1" key="1">
    <citation type="submission" date="2020-02" db="EMBL/GenBank/DDBJ databases">
        <authorList>
            <person name="Meier V. D."/>
        </authorList>
    </citation>
    <scope>NUCLEOTIDE SEQUENCE</scope>
    <source>
        <strain evidence="1">AVDCRST_MAG05</strain>
    </source>
</reference>
<protein>
    <recommendedName>
        <fullName evidence="2">DUF3224 domain-containing protein</fullName>
    </recommendedName>
</protein>
<evidence type="ECO:0008006" key="2">
    <source>
        <dbReference type="Google" id="ProtNLM"/>
    </source>
</evidence>
<dbReference type="InterPro" id="IPR023159">
    <property type="entry name" value="SO1590-like_sf"/>
</dbReference>
<proteinExistence type="predicted"/>
<organism evidence="1">
    <name type="scientific">uncultured Rubrobacteraceae bacterium</name>
    <dbReference type="NCBI Taxonomy" id="349277"/>
    <lineage>
        <taxon>Bacteria</taxon>
        <taxon>Bacillati</taxon>
        <taxon>Actinomycetota</taxon>
        <taxon>Rubrobacteria</taxon>
        <taxon>Rubrobacterales</taxon>
        <taxon>Rubrobacteraceae</taxon>
        <taxon>environmental samples</taxon>
    </lineage>
</organism>
<name>A0A6J4S735_9ACTN</name>
<evidence type="ECO:0000313" key="1">
    <source>
        <dbReference type="EMBL" id="CAA9491394.1"/>
    </source>
</evidence>
<dbReference type="Gene3D" id="2.40.350.10">
    <property type="entry name" value="SO1590-like"/>
    <property type="match status" value="1"/>
</dbReference>
<sequence>MTTRATGTFEIEGWDEEAYDEREGTKLARARVSKTFRGDVEGASTTDLLLAYGAEEGSAAYVGFERVVGSIHGHRGSFVLHHTATSSPEGRSATWSVVPDTGTGDLSGLRGEAEIFLGPDGEHSFTLDYELG</sequence>
<dbReference type="SUPFAM" id="SSF159238">
    <property type="entry name" value="SO1590-like"/>
    <property type="match status" value="1"/>
</dbReference>
<dbReference type="AlphaFoldDB" id="A0A6J4S735"/>
<accession>A0A6J4S735</accession>
<dbReference type="InterPro" id="IPR021607">
    <property type="entry name" value="DUF3224"/>
</dbReference>
<dbReference type="Pfam" id="PF11528">
    <property type="entry name" value="DUF3224"/>
    <property type="match status" value="1"/>
</dbReference>
<gene>
    <name evidence="1" type="ORF">AVDCRST_MAG05-1851</name>
</gene>
<dbReference type="EMBL" id="CADCVM010000202">
    <property type="protein sequence ID" value="CAA9491394.1"/>
    <property type="molecule type" value="Genomic_DNA"/>
</dbReference>